<name>A0A6G1JWN6_9PLEO</name>
<dbReference type="AlphaFoldDB" id="A0A6G1JWN6"/>
<dbReference type="SUPFAM" id="SSF52047">
    <property type="entry name" value="RNI-like"/>
    <property type="match status" value="1"/>
</dbReference>
<dbReference type="Pfam" id="PF00646">
    <property type="entry name" value="F-box"/>
    <property type="match status" value="1"/>
</dbReference>
<sequence length="466" mass="52889">MSTSILDLPNELIDLILKAVDCHDILATLLTCKTLYRVDKSLLYRNVAFAQSDKRRARSFLVKLLRKPQLAGLIQNITIGGCGYRNKTNAPNPFTPDNKIIHLVGRVIARSNLLSFCLFSEWIHQLVEVSSFQAIMALIVTLATDVRSVTLDFTMRNVYNGIRTPPGLPNVIGVLGAFRSRYPRTIGLARPFHKLKELNISNSRGWRDPVTLNILPSLETLALCCYRIEQFFLKPSAIQPTAKLTTLKLHSCKIESKILCNILSMDCMSTLHTLEITDRKSHDVYGSYWAYNNGLPGMSPYQHMHLLSTILQYQPLLERLHLGTSCTRTLFSDRFTTLPKLKDLQIGFPNDHDEDTRKYPELIVTPIFESLHLSTVPKKYLEYLSSTEGSEALTSMVANSYLKHFQLDNPLEDTQDWPCSLEQLGELQRLSMRLGEMGCLFKVTGWVGPDQKRLFAKLKREGLLSL</sequence>
<accession>A0A6G1JWN6</accession>
<evidence type="ECO:0000259" key="1">
    <source>
        <dbReference type="PROSITE" id="PS50181"/>
    </source>
</evidence>
<keyword evidence="3" id="KW-1185">Reference proteome</keyword>
<dbReference type="PROSITE" id="PS50181">
    <property type="entry name" value="FBOX"/>
    <property type="match status" value="1"/>
</dbReference>
<dbReference type="Gene3D" id="3.80.10.10">
    <property type="entry name" value="Ribonuclease Inhibitor"/>
    <property type="match status" value="1"/>
</dbReference>
<dbReference type="Proteomes" id="UP000799428">
    <property type="component" value="Unassembled WGS sequence"/>
</dbReference>
<evidence type="ECO:0000313" key="3">
    <source>
        <dbReference type="Proteomes" id="UP000799428"/>
    </source>
</evidence>
<proteinExistence type="predicted"/>
<evidence type="ECO:0000313" key="2">
    <source>
        <dbReference type="EMBL" id="KAF2704958.1"/>
    </source>
</evidence>
<reference evidence="2" key="1">
    <citation type="journal article" date="2020" name="Stud. Mycol.">
        <title>101 Dothideomycetes genomes: a test case for predicting lifestyles and emergence of pathogens.</title>
        <authorList>
            <person name="Haridas S."/>
            <person name="Albert R."/>
            <person name="Binder M."/>
            <person name="Bloem J."/>
            <person name="Labutti K."/>
            <person name="Salamov A."/>
            <person name="Andreopoulos B."/>
            <person name="Baker S."/>
            <person name="Barry K."/>
            <person name="Bills G."/>
            <person name="Bluhm B."/>
            <person name="Cannon C."/>
            <person name="Castanera R."/>
            <person name="Culley D."/>
            <person name="Daum C."/>
            <person name="Ezra D."/>
            <person name="Gonzalez J."/>
            <person name="Henrissat B."/>
            <person name="Kuo A."/>
            <person name="Liang C."/>
            <person name="Lipzen A."/>
            <person name="Lutzoni F."/>
            <person name="Magnuson J."/>
            <person name="Mondo S."/>
            <person name="Nolan M."/>
            <person name="Ohm R."/>
            <person name="Pangilinan J."/>
            <person name="Park H.-J."/>
            <person name="Ramirez L."/>
            <person name="Alfaro M."/>
            <person name="Sun H."/>
            <person name="Tritt A."/>
            <person name="Yoshinaga Y."/>
            <person name="Zwiers L.-H."/>
            <person name="Turgeon B."/>
            <person name="Goodwin S."/>
            <person name="Spatafora J."/>
            <person name="Crous P."/>
            <person name="Grigoriev I."/>
        </authorList>
    </citation>
    <scope>NUCLEOTIDE SEQUENCE</scope>
    <source>
        <strain evidence="2">CBS 279.74</strain>
    </source>
</reference>
<protein>
    <recommendedName>
        <fullName evidence="1">F-box domain-containing protein</fullName>
    </recommendedName>
</protein>
<dbReference type="EMBL" id="MU005780">
    <property type="protein sequence ID" value="KAF2704958.1"/>
    <property type="molecule type" value="Genomic_DNA"/>
</dbReference>
<dbReference type="InterPro" id="IPR032675">
    <property type="entry name" value="LRR_dom_sf"/>
</dbReference>
<dbReference type="CDD" id="cd09917">
    <property type="entry name" value="F-box_SF"/>
    <property type="match status" value="1"/>
</dbReference>
<organism evidence="2 3">
    <name type="scientific">Pleomassaria siparia CBS 279.74</name>
    <dbReference type="NCBI Taxonomy" id="1314801"/>
    <lineage>
        <taxon>Eukaryota</taxon>
        <taxon>Fungi</taxon>
        <taxon>Dikarya</taxon>
        <taxon>Ascomycota</taxon>
        <taxon>Pezizomycotina</taxon>
        <taxon>Dothideomycetes</taxon>
        <taxon>Pleosporomycetidae</taxon>
        <taxon>Pleosporales</taxon>
        <taxon>Pleomassariaceae</taxon>
        <taxon>Pleomassaria</taxon>
    </lineage>
</organism>
<dbReference type="InterPro" id="IPR036047">
    <property type="entry name" value="F-box-like_dom_sf"/>
</dbReference>
<dbReference type="InterPro" id="IPR001810">
    <property type="entry name" value="F-box_dom"/>
</dbReference>
<feature type="domain" description="F-box" evidence="1">
    <location>
        <begin position="2"/>
        <end position="47"/>
    </location>
</feature>
<dbReference type="OrthoDB" id="3685234at2759"/>
<dbReference type="SUPFAM" id="SSF81383">
    <property type="entry name" value="F-box domain"/>
    <property type="match status" value="1"/>
</dbReference>
<gene>
    <name evidence="2" type="ORF">K504DRAFT_515569</name>
</gene>